<evidence type="ECO:0000313" key="3">
    <source>
        <dbReference type="Proteomes" id="UP000524450"/>
    </source>
</evidence>
<accession>A0A840FWF1</accession>
<sequence>MQPVFQQALGPAWDRLGEVIRRHYTMRPFSDDHVCVRGTMDEVWHAPWAALLMPFGRLFGALVPHQGKEVPIEVHYRCRPDNATLHWDRVFHFPGRPPFHFRSHMEHDAARGSEVTEYVRFGIGMRLAVSAEEGAVVFRDLGYVWRVAGLRIPLPLGLFMGTAYVEERPDPADADRFTMKMLLRHRWFGDVFRYSGRFHLGPRTGSQ</sequence>
<evidence type="ECO:0000313" key="2">
    <source>
        <dbReference type="EMBL" id="MBB4224505.1"/>
    </source>
</evidence>
<name>A0A840FWF1_9BURK</name>
<dbReference type="AlphaFoldDB" id="A0A840FWF1"/>
<evidence type="ECO:0000259" key="1">
    <source>
        <dbReference type="Pfam" id="PF13761"/>
    </source>
</evidence>
<proteinExistence type="predicted"/>
<dbReference type="InterPro" id="IPR025311">
    <property type="entry name" value="DUF4166"/>
</dbReference>
<reference evidence="2 3" key="1">
    <citation type="submission" date="2020-08" db="EMBL/GenBank/DDBJ databases">
        <title>Genomic Encyclopedia of Type Strains, Phase IV (KMG-V): Genome sequencing to study the core and pangenomes of soil and plant-associated prokaryotes.</title>
        <authorList>
            <person name="Whitman W."/>
        </authorList>
    </citation>
    <scope>NUCLEOTIDE SEQUENCE [LARGE SCALE GENOMIC DNA]</scope>
    <source>
        <strain evidence="2 3">34/80</strain>
    </source>
</reference>
<protein>
    <recommendedName>
        <fullName evidence="1">DUF4166 domain-containing protein</fullName>
    </recommendedName>
</protein>
<dbReference type="Proteomes" id="UP000524450">
    <property type="component" value="Unassembled WGS sequence"/>
</dbReference>
<comment type="caution">
    <text evidence="2">The sequence shown here is derived from an EMBL/GenBank/DDBJ whole genome shotgun (WGS) entry which is preliminary data.</text>
</comment>
<dbReference type="Pfam" id="PF13761">
    <property type="entry name" value="DUF4166"/>
    <property type="match status" value="1"/>
</dbReference>
<organism evidence="2 3">
    <name type="scientific">Variovorax guangxiensis</name>
    <dbReference type="NCBI Taxonomy" id="1775474"/>
    <lineage>
        <taxon>Bacteria</taxon>
        <taxon>Pseudomonadati</taxon>
        <taxon>Pseudomonadota</taxon>
        <taxon>Betaproteobacteria</taxon>
        <taxon>Burkholderiales</taxon>
        <taxon>Comamonadaceae</taxon>
        <taxon>Variovorax</taxon>
    </lineage>
</organism>
<dbReference type="EMBL" id="JACIFZ010000007">
    <property type="protein sequence ID" value="MBB4224505.1"/>
    <property type="molecule type" value="Genomic_DNA"/>
</dbReference>
<feature type="domain" description="DUF4166" evidence="1">
    <location>
        <begin position="16"/>
        <end position="198"/>
    </location>
</feature>
<dbReference type="RefSeq" id="WP_260319433.1">
    <property type="nucleotide sequence ID" value="NZ_JACIFZ010000007.1"/>
</dbReference>
<gene>
    <name evidence="2" type="ORF">GGD71_005298</name>
</gene>